<gene>
    <name evidence="2" type="ORF">SZ63_09400</name>
</gene>
<protein>
    <recommendedName>
        <fullName evidence="4">DUF3784 domain-containing protein</fullName>
    </recommendedName>
</protein>
<keyword evidence="1" id="KW-0472">Membrane</keyword>
<dbReference type="AlphaFoldDB" id="A0A0H1QY20"/>
<evidence type="ECO:0008006" key="4">
    <source>
        <dbReference type="Google" id="ProtNLM"/>
    </source>
</evidence>
<keyword evidence="1" id="KW-0812">Transmembrane</keyword>
<feature type="transmembrane region" description="Helical" evidence="1">
    <location>
        <begin position="50"/>
        <end position="71"/>
    </location>
</feature>
<feature type="transmembrane region" description="Helical" evidence="1">
    <location>
        <begin position="77"/>
        <end position="97"/>
    </location>
</feature>
<dbReference type="Pfam" id="PF12650">
    <property type="entry name" value="DUF3784"/>
    <property type="match status" value="1"/>
</dbReference>
<dbReference type="EMBL" id="JXOJ01000004">
    <property type="protein sequence ID" value="KLK87818.1"/>
    <property type="molecule type" value="Genomic_DNA"/>
</dbReference>
<proteinExistence type="predicted"/>
<dbReference type="PATRIC" id="fig|1550566.3.peg.2043"/>
<evidence type="ECO:0000313" key="2">
    <source>
        <dbReference type="EMBL" id="KLK87818.1"/>
    </source>
</evidence>
<dbReference type="OrthoDB" id="107809at2157"/>
<evidence type="ECO:0000313" key="3">
    <source>
        <dbReference type="Proteomes" id="UP000035301"/>
    </source>
</evidence>
<dbReference type="STRING" id="1550566.SZ63_09400"/>
<dbReference type="RefSeq" id="WP_048184573.1">
    <property type="nucleotide sequence ID" value="NZ_JXOJ01000004.1"/>
</dbReference>
<keyword evidence="3" id="KW-1185">Reference proteome</keyword>
<feature type="transmembrane region" description="Helical" evidence="1">
    <location>
        <begin position="6"/>
        <end position="29"/>
    </location>
</feature>
<sequence>MWIANILGGAVVFLLGIVVRAFNASGLIAGYNTAPAEERAKYDEKALTKFTGNLLIAASIPLLAGGLLPIAPGAPDVVALISWLVFLAIVIGGVVYMNTGDRFNRQA</sequence>
<accession>A0A0H1QY20</accession>
<dbReference type="InterPro" id="IPR017259">
    <property type="entry name" value="UCP037672"/>
</dbReference>
<evidence type="ECO:0000256" key="1">
    <source>
        <dbReference type="SAM" id="Phobius"/>
    </source>
</evidence>
<reference evidence="2 3" key="1">
    <citation type="journal article" date="2015" name="Int. J. Syst. Evol. Microbiol.">
        <title>Methanoculleus sediminis sp. nov., a methanogen from sediments near a submarine mud volcano.</title>
        <authorList>
            <person name="Chen S.C."/>
            <person name="Chen M.F."/>
            <person name="Lai M.C."/>
            <person name="Weng C.Y."/>
            <person name="Wu S.Y."/>
            <person name="Lin S."/>
            <person name="Yang T.F."/>
            <person name="Chen P.C."/>
        </authorList>
    </citation>
    <scope>NUCLEOTIDE SEQUENCE [LARGE SCALE GENOMIC DNA]</scope>
    <source>
        <strain evidence="2 3">S3Fa</strain>
    </source>
</reference>
<comment type="caution">
    <text evidence="2">The sequence shown here is derived from an EMBL/GenBank/DDBJ whole genome shotgun (WGS) entry which is preliminary data.</text>
</comment>
<name>A0A0H1QY20_9EURY</name>
<organism evidence="2 3">
    <name type="scientific">Methanoculleus sediminis</name>
    <dbReference type="NCBI Taxonomy" id="1550566"/>
    <lineage>
        <taxon>Archaea</taxon>
        <taxon>Methanobacteriati</taxon>
        <taxon>Methanobacteriota</taxon>
        <taxon>Stenosarchaea group</taxon>
        <taxon>Methanomicrobia</taxon>
        <taxon>Methanomicrobiales</taxon>
        <taxon>Methanomicrobiaceae</taxon>
        <taxon>Methanoculleus</taxon>
    </lineage>
</organism>
<dbReference type="Proteomes" id="UP000035301">
    <property type="component" value="Unassembled WGS sequence"/>
</dbReference>
<keyword evidence="1" id="KW-1133">Transmembrane helix</keyword>